<dbReference type="EMBL" id="GGEC01020790">
    <property type="protein sequence ID" value="MBX01274.1"/>
    <property type="molecule type" value="Transcribed_RNA"/>
</dbReference>
<dbReference type="GO" id="GO:0045944">
    <property type="term" value="P:positive regulation of transcription by RNA polymerase II"/>
    <property type="evidence" value="ECO:0007669"/>
    <property type="project" value="TreeGrafter"/>
</dbReference>
<sequence>MAFPNQFFWMEKDVASVNENETNYGNSSGSELKRSHQWFIDGPGEHPFASKKQAVGVSNMNLFSGFLNSNVSPWANASSFQSLTSPSEHSFGSETNRTVNFDNRISLSVGSEKSDMGRKVDEDSFRNDSIFGLSMCHTLEDPRLGLNYGGIRKVKVSQVKDSQNMIPASVGHVYDGLNCNTMSHRKIDEDNISVDHVDGNREGNSIPVGETYEQENNTFISVEQTYSKGDDNISVNQVLKENGNITIAMGDTFGKIDDIVILVGQTYKIDENAISMEHIYTKGNKSSLSTCQMYNKGDNSSVSICQSFVRGESTIISFGGVDDDGANDLGRLMSSHELLMAQPSLAKSEVALQKELIKTSSDELLSNSHITSCDSGHFLRKKEDLKMSKKTPGNNLTSNVRCLPSTGMLDGVPVQYIAWS</sequence>
<organism evidence="1">
    <name type="scientific">Rhizophora mucronata</name>
    <name type="common">Asiatic mangrove</name>
    <dbReference type="NCBI Taxonomy" id="61149"/>
    <lineage>
        <taxon>Eukaryota</taxon>
        <taxon>Viridiplantae</taxon>
        <taxon>Streptophyta</taxon>
        <taxon>Embryophyta</taxon>
        <taxon>Tracheophyta</taxon>
        <taxon>Spermatophyta</taxon>
        <taxon>Magnoliopsida</taxon>
        <taxon>eudicotyledons</taxon>
        <taxon>Gunneridae</taxon>
        <taxon>Pentapetalae</taxon>
        <taxon>rosids</taxon>
        <taxon>fabids</taxon>
        <taxon>Malpighiales</taxon>
        <taxon>Rhizophoraceae</taxon>
        <taxon>Rhizophora</taxon>
    </lineage>
</organism>
<dbReference type="GO" id="GO:0000977">
    <property type="term" value="F:RNA polymerase II transcription regulatory region sequence-specific DNA binding"/>
    <property type="evidence" value="ECO:0007669"/>
    <property type="project" value="TreeGrafter"/>
</dbReference>
<dbReference type="PANTHER" id="PTHR47025:SF9">
    <property type="entry name" value="PROTEIN, PUTATIVE-RELATED"/>
    <property type="match status" value="1"/>
</dbReference>
<dbReference type="GO" id="GO:0003682">
    <property type="term" value="F:chromatin binding"/>
    <property type="evidence" value="ECO:0007669"/>
    <property type="project" value="TreeGrafter"/>
</dbReference>
<dbReference type="GO" id="GO:0005634">
    <property type="term" value="C:nucleus"/>
    <property type="evidence" value="ECO:0007669"/>
    <property type="project" value="TreeGrafter"/>
</dbReference>
<proteinExistence type="predicted"/>
<dbReference type="AlphaFoldDB" id="A0A2P2K6B7"/>
<dbReference type="PANTHER" id="PTHR47025">
    <property type="entry name" value="AUTOIMMUNE REGULATOR"/>
    <property type="match status" value="1"/>
</dbReference>
<reference evidence="1" key="1">
    <citation type="submission" date="2018-02" db="EMBL/GenBank/DDBJ databases">
        <title>Rhizophora mucronata_Transcriptome.</title>
        <authorList>
            <person name="Meera S.P."/>
            <person name="Sreeshan A."/>
            <person name="Augustine A."/>
        </authorList>
    </citation>
    <scope>NUCLEOTIDE SEQUENCE</scope>
    <source>
        <tissue evidence="1">Leaf</tissue>
    </source>
</reference>
<evidence type="ECO:0000313" key="1">
    <source>
        <dbReference type="EMBL" id="MBX01274.1"/>
    </source>
</evidence>
<protein>
    <submittedName>
        <fullName evidence="1">Uncharacterized protein LOC105636258</fullName>
    </submittedName>
</protein>
<dbReference type="GO" id="GO:0042393">
    <property type="term" value="F:histone binding"/>
    <property type="evidence" value="ECO:0007669"/>
    <property type="project" value="TreeGrafter"/>
</dbReference>
<name>A0A2P2K6B7_RHIMU</name>
<accession>A0A2P2K6B7</accession>